<evidence type="ECO:0000259" key="15">
    <source>
        <dbReference type="PROSITE" id="PS51479"/>
    </source>
</evidence>
<dbReference type="Gene3D" id="1.25.40.820">
    <property type="match status" value="1"/>
</dbReference>
<feature type="compositionally biased region" description="Basic residues" evidence="14">
    <location>
        <begin position="253"/>
        <end position="270"/>
    </location>
</feature>
<evidence type="ECO:0000256" key="5">
    <source>
        <dbReference type="ARBA" id="ARBA00022801"/>
    </source>
</evidence>
<organism evidence="16 17">
    <name type="scientific">Dendrobium nobile</name>
    <name type="common">Orchid</name>
    <dbReference type="NCBI Taxonomy" id="94219"/>
    <lineage>
        <taxon>Eukaryota</taxon>
        <taxon>Viridiplantae</taxon>
        <taxon>Streptophyta</taxon>
        <taxon>Embryophyta</taxon>
        <taxon>Tracheophyta</taxon>
        <taxon>Spermatophyta</taxon>
        <taxon>Magnoliopsida</taxon>
        <taxon>Liliopsida</taxon>
        <taxon>Asparagales</taxon>
        <taxon>Orchidaceae</taxon>
        <taxon>Epidendroideae</taxon>
        <taxon>Malaxideae</taxon>
        <taxon>Dendrobiinae</taxon>
        <taxon>Dendrobium</taxon>
    </lineage>
</organism>
<evidence type="ECO:0000256" key="11">
    <source>
        <dbReference type="PROSITE-ProRule" id="PRU00812"/>
    </source>
</evidence>
<dbReference type="PANTHER" id="PTHR14732:SF0">
    <property type="entry name" value="RNA POLYMERASE II SUBUNIT B1 CTD PHOSPHATASE RPAP2-RELATED"/>
    <property type="match status" value="1"/>
</dbReference>
<feature type="coiled-coil region" evidence="13">
    <location>
        <begin position="386"/>
        <end position="413"/>
    </location>
</feature>
<evidence type="ECO:0000256" key="6">
    <source>
        <dbReference type="ARBA" id="ARBA00022833"/>
    </source>
</evidence>
<comment type="catalytic activity">
    <reaction evidence="9 12">
        <text>O-phospho-L-seryl-[protein] + H2O = L-seryl-[protein] + phosphate</text>
        <dbReference type="Rhea" id="RHEA:20629"/>
        <dbReference type="Rhea" id="RHEA-COMP:9863"/>
        <dbReference type="Rhea" id="RHEA-COMP:11604"/>
        <dbReference type="ChEBI" id="CHEBI:15377"/>
        <dbReference type="ChEBI" id="CHEBI:29999"/>
        <dbReference type="ChEBI" id="CHEBI:43474"/>
        <dbReference type="ChEBI" id="CHEBI:83421"/>
        <dbReference type="EC" id="3.1.3.16"/>
    </reaction>
</comment>
<proteinExistence type="inferred from homology"/>
<keyword evidence="3 12" id="KW-0479">Metal-binding</keyword>
<dbReference type="OrthoDB" id="2590500at2759"/>
<keyword evidence="17" id="KW-1185">Reference proteome</keyword>
<comment type="similarity">
    <text evidence="2 11 12">Belongs to the RPAP2 family.</text>
</comment>
<dbReference type="Pfam" id="PF04181">
    <property type="entry name" value="RPAP2_Rtr1"/>
    <property type="match status" value="1"/>
</dbReference>
<dbReference type="GO" id="GO:0005737">
    <property type="term" value="C:cytoplasm"/>
    <property type="evidence" value="ECO:0007669"/>
    <property type="project" value="TreeGrafter"/>
</dbReference>
<keyword evidence="4 12" id="KW-0863">Zinc-finger</keyword>
<dbReference type="GO" id="GO:0043175">
    <property type="term" value="F:RNA polymerase core enzyme binding"/>
    <property type="evidence" value="ECO:0007669"/>
    <property type="project" value="UniProtKB-UniRule"/>
</dbReference>
<dbReference type="InterPro" id="IPR038534">
    <property type="entry name" value="Rtr1/RPAP2_sf"/>
</dbReference>
<comment type="caution">
    <text evidence="16">The sequence shown here is derived from an EMBL/GenBank/DDBJ whole genome shotgun (WGS) entry which is preliminary data.</text>
</comment>
<feature type="region of interest" description="Disordered" evidence="14">
    <location>
        <begin position="238"/>
        <end position="274"/>
    </location>
</feature>
<keyword evidence="13" id="KW-0175">Coiled coil</keyword>
<feature type="domain" description="RTR1-type" evidence="15">
    <location>
        <begin position="36"/>
        <end position="122"/>
    </location>
</feature>
<evidence type="ECO:0000256" key="10">
    <source>
        <dbReference type="ARBA" id="ARBA00048336"/>
    </source>
</evidence>
<dbReference type="SMR" id="A0A8T3AK51"/>
<evidence type="ECO:0000256" key="3">
    <source>
        <dbReference type="ARBA" id="ARBA00022723"/>
    </source>
</evidence>
<evidence type="ECO:0000313" key="16">
    <source>
        <dbReference type="EMBL" id="KAI0496162.1"/>
    </source>
</evidence>
<dbReference type="EC" id="3.1.3.16" evidence="12"/>
<sequence length="723" mass="80939">MAADTLPRPMKIAEATYHIQLFLIECPSCSTEQLLTAGYLLSRPDYQDIVVERSIVGFCGYPLCHNRLPSVDRNRHARFKVSLRDQRIYNLEETYKYCSEACQVRSMAFSKSLSTERVCDLNQARIEQALRLFGNLDVGGEEFEDEGDVGIKSLSIKEKGVAGAGEVSLNEWIGPANAIEGYVPQRDRITDSGLNIIPQQHFGKKIEGVRDSRAPFASSSLLVGNESNEIHLKESSDVKLPRAKKRDANTADKKKKSKKTVSKTSKLKLKKNPDDYGHGNMDFTSSVIVGTGFDDHNALSLTGQDISEVIAKQLENVVLEEKKIEKKVGISKPSRFKDHKKLEDATNEKVLSKEINGVLVDVCFGEESDKTAVNISNYEEFSEKKASSNETMVMELEDKISSAKEEISKEKLLKSCLKNSGSRVGDHYVKWADEKRNASFEDKITIPQESSEELFDSSVRFASAEVCAVALTQAAESVVSGKAEVGDAVLEAGILILPQLQCLEGERVDDEDIFKFDQGVVKWPKKTVLLDTNMFEVEDSWHDTPPEGFSLNLSPFATMWMALFGWITCSSLAYIYGHDESSYENFMLINGKEYPRKVIMSDGKSLEIRQILDGFICRTLSVVVKDLSLPVSISTLEKFMGCLLNTMSFMDAIPSFKIRQWKVIVLLFIEALSVHRLLVLAPHLMSRGAQLEQMLNPAQISYEEYETLRDLILPLGRSTEFSI</sequence>
<evidence type="ECO:0000256" key="1">
    <source>
        <dbReference type="ARBA" id="ARBA00004123"/>
    </source>
</evidence>
<keyword evidence="6 12" id="KW-0862">Zinc</keyword>
<accession>A0A8T3AK51</accession>
<comment type="subcellular location">
    <subcellularLocation>
        <location evidence="1 12">Nucleus</location>
    </subcellularLocation>
</comment>
<dbReference type="PROSITE" id="PS51479">
    <property type="entry name" value="ZF_RTR1"/>
    <property type="match status" value="1"/>
</dbReference>
<evidence type="ECO:0000256" key="2">
    <source>
        <dbReference type="ARBA" id="ARBA00005676"/>
    </source>
</evidence>
<name>A0A8T3AK51_DENNO</name>
<dbReference type="AlphaFoldDB" id="A0A8T3AK51"/>
<evidence type="ECO:0000313" key="17">
    <source>
        <dbReference type="Proteomes" id="UP000829196"/>
    </source>
</evidence>
<evidence type="ECO:0000256" key="14">
    <source>
        <dbReference type="SAM" id="MobiDB-lite"/>
    </source>
</evidence>
<evidence type="ECO:0000256" key="8">
    <source>
        <dbReference type="ARBA" id="ARBA00023242"/>
    </source>
</evidence>
<dbReference type="GO" id="GO:0005634">
    <property type="term" value="C:nucleus"/>
    <property type="evidence" value="ECO:0007669"/>
    <property type="project" value="UniProtKB-SubCell"/>
</dbReference>
<gene>
    <name evidence="16" type="ORF">KFK09_022469</name>
</gene>
<dbReference type="GO" id="GO:0008270">
    <property type="term" value="F:zinc ion binding"/>
    <property type="evidence" value="ECO:0007669"/>
    <property type="project" value="UniProtKB-KW"/>
</dbReference>
<evidence type="ECO:0000256" key="4">
    <source>
        <dbReference type="ARBA" id="ARBA00022771"/>
    </source>
</evidence>
<protein>
    <recommendedName>
        <fullName evidence="12">RNA polymerase II subunit B1 CTD phosphatase RPAP2 homolog</fullName>
        <ecNumber evidence="12">3.1.3.16</ecNumber>
    </recommendedName>
</protein>
<dbReference type="EMBL" id="JAGYWB010000016">
    <property type="protein sequence ID" value="KAI0496162.1"/>
    <property type="molecule type" value="Genomic_DNA"/>
</dbReference>
<dbReference type="InterPro" id="IPR007308">
    <property type="entry name" value="Rtr1/RPAP2_dom"/>
</dbReference>
<evidence type="ECO:0000256" key="12">
    <source>
        <dbReference type="RuleBase" id="RU367080"/>
    </source>
</evidence>
<dbReference type="GO" id="GO:0008420">
    <property type="term" value="F:RNA polymerase II CTD heptapeptide repeat phosphatase activity"/>
    <property type="evidence" value="ECO:0007669"/>
    <property type="project" value="UniProtKB-UniRule"/>
</dbReference>
<evidence type="ECO:0000256" key="7">
    <source>
        <dbReference type="ARBA" id="ARBA00022912"/>
    </source>
</evidence>
<keyword evidence="8 12" id="KW-0539">Nucleus</keyword>
<feature type="compositionally biased region" description="Basic and acidic residues" evidence="14">
    <location>
        <begin position="238"/>
        <end position="252"/>
    </location>
</feature>
<dbReference type="Proteomes" id="UP000829196">
    <property type="component" value="Unassembled WGS sequence"/>
</dbReference>
<dbReference type="PANTHER" id="PTHR14732">
    <property type="entry name" value="RNA POLYMERASE II SUBUNIT B1 CTD PHOSPHATASE RPAP2-RELATED"/>
    <property type="match status" value="1"/>
</dbReference>
<comment type="function">
    <text evidence="12">Putative RNA polymerase II subunit B1 C-terminal domain (CTD) phosphatase involved in RNA polymerase II transcription regulation.</text>
</comment>
<evidence type="ECO:0000256" key="13">
    <source>
        <dbReference type="SAM" id="Coils"/>
    </source>
</evidence>
<dbReference type="InterPro" id="IPR039693">
    <property type="entry name" value="Rtr1/RPAP2"/>
</dbReference>
<keyword evidence="5 12" id="KW-0378">Hydrolase</keyword>
<reference evidence="16" key="1">
    <citation type="journal article" date="2022" name="Front. Genet.">
        <title>Chromosome-Scale Assembly of the Dendrobium nobile Genome Provides Insights Into the Molecular Mechanism of the Biosynthesis of the Medicinal Active Ingredient of Dendrobium.</title>
        <authorList>
            <person name="Xu Q."/>
            <person name="Niu S.-C."/>
            <person name="Li K.-L."/>
            <person name="Zheng P.-J."/>
            <person name="Zhang X.-J."/>
            <person name="Jia Y."/>
            <person name="Liu Y."/>
            <person name="Niu Y.-X."/>
            <person name="Yu L.-H."/>
            <person name="Chen D.-F."/>
            <person name="Zhang G.-Q."/>
        </authorList>
    </citation>
    <scope>NUCLEOTIDE SEQUENCE</scope>
    <source>
        <tissue evidence="16">Leaf</tissue>
    </source>
</reference>
<keyword evidence="7 12" id="KW-0904">Protein phosphatase</keyword>
<comment type="catalytic activity">
    <reaction evidence="10 12">
        <text>O-phospho-L-threonyl-[protein] + H2O = L-threonyl-[protein] + phosphate</text>
        <dbReference type="Rhea" id="RHEA:47004"/>
        <dbReference type="Rhea" id="RHEA-COMP:11060"/>
        <dbReference type="Rhea" id="RHEA-COMP:11605"/>
        <dbReference type="ChEBI" id="CHEBI:15377"/>
        <dbReference type="ChEBI" id="CHEBI:30013"/>
        <dbReference type="ChEBI" id="CHEBI:43474"/>
        <dbReference type="ChEBI" id="CHEBI:61977"/>
        <dbReference type="EC" id="3.1.3.16"/>
    </reaction>
</comment>
<evidence type="ECO:0000256" key="9">
    <source>
        <dbReference type="ARBA" id="ARBA00047761"/>
    </source>
</evidence>